<proteinExistence type="predicted"/>
<sequence>MIGVILAGGNSTRFGEDKSLYNLDGAAMYKHVASNLINSGVCDKIVISTNERLKSEFSEYETIIDEDRYRDHGPLSGIYSVAKRYVGHPLLVVSTDTPYVPSVWLQILSDIYKKNGKTVVTKGKQLHPLVGIYHDPNLAMILEDQLNSKQLSIRQFLNKLDYMILDIEAEQLSESDFKNINHKSDI</sequence>
<keyword evidence="1" id="KW-0963">Cytoplasm</keyword>
<dbReference type="CDD" id="cd02503">
    <property type="entry name" value="MobA"/>
    <property type="match status" value="1"/>
</dbReference>
<name>A0A6V7QZZ4_9BACL</name>
<dbReference type="InterPro" id="IPR025877">
    <property type="entry name" value="MobA-like_NTP_Trfase"/>
</dbReference>
<keyword evidence="6" id="KW-0342">GTP-binding</keyword>
<dbReference type="PANTHER" id="PTHR19136:SF81">
    <property type="entry name" value="MOLYBDENUM COFACTOR GUANYLYLTRANSFERASE"/>
    <property type="match status" value="1"/>
</dbReference>
<evidence type="ECO:0000256" key="5">
    <source>
        <dbReference type="ARBA" id="ARBA00022842"/>
    </source>
</evidence>
<evidence type="ECO:0000256" key="7">
    <source>
        <dbReference type="ARBA" id="ARBA00023150"/>
    </source>
</evidence>
<dbReference type="Pfam" id="PF12804">
    <property type="entry name" value="NTP_transf_3"/>
    <property type="match status" value="1"/>
</dbReference>
<dbReference type="AlphaFoldDB" id="A0A6V7QZZ4"/>
<keyword evidence="4" id="KW-0547">Nucleotide-binding</keyword>
<evidence type="ECO:0000313" key="10">
    <source>
        <dbReference type="Proteomes" id="UP000588186"/>
    </source>
</evidence>
<dbReference type="InterPro" id="IPR013482">
    <property type="entry name" value="Molybde_CF_guanTrfase"/>
</dbReference>
<organism evidence="9 10">
    <name type="scientific">Phocicoccus pinnipedialis</name>
    <dbReference type="NCBI Taxonomy" id="110845"/>
    <lineage>
        <taxon>Bacteria</taxon>
        <taxon>Bacillati</taxon>
        <taxon>Bacillota</taxon>
        <taxon>Bacilli</taxon>
        <taxon>Bacillales</taxon>
        <taxon>Salinicoccaceae</taxon>
        <taxon>Phocicoccus</taxon>
    </lineage>
</organism>
<dbReference type="Proteomes" id="UP000588186">
    <property type="component" value="Unassembled WGS sequence"/>
</dbReference>
<protein>
    <submittedName>
        <fullName evidence="9">Putative molybdenum cofactor guanylyltransferase</fullName>
    </submittedName>
</protein>
<keyword evidence="5" id="KW-0460">Magnesium</keyword>
<dbReference type="GO" id="GO:0006777">
    <property type="term" value="P:Mo-molybdopterin cofactor biosynthetic process"/>
    <property type="evidence" value="ECO:0007669"/>
    <property type="project" value="UniProtKB-KW"/>
</dbReference>
<evidence type="ECO:0000313" key="9">
    <source>
        <dbReference type="EMBL" id="CAD2070619.1"/>
    </source>
</evidence>
<evidence type="ECO:0000259" key="8">
    <source>
        <dbReference type="Pfam" id="PF12804"/>
    </source>
</evidence>
<dbReference type="GO" id="GO:0016779">
    <property type="term" value="F:nucleotidyltransferase activity"/>
    <property type="evidence" value="ECO:0007669"/>
    <property type="project" value="UniProtKB-KW"/>
</dbReference>
<feature type="domain" description="MobA-like NTP transferase" evidence="8">
    <location>
        <begin position="3"/>
        <end position="158"/>
    </location>
</feature>
<dbReference type="Gene3D" id="3.90.550.10">
    <property type="entry name" value="Spore Coat Polysaccharide Biosynthesis Protein SpsA, Chain A"/>
    <property type="match status" value="1"/>
</dbReference>
<keyword evidence="9" id="KW-0548">Nucleotidyltransferase</keyword>
<evidence type="ECO:0000256" key="6">
    <source>
        <dbReference type="ARBA" id="ARBA00023134"/>
    </source>
</evidence>
<keyword evidence="3" id="KW-0479">Metal-binding</keyword>
<comment type="caution">
    <text evidence="9">The sequence shown here is derived from an EMBL/GenBank/DDBJ whole genome shotgun (WGS) entry which is preliminary data.</text>
</comment>
<dbReference type="InterPro" id="IPR029044">
    <property type="entry name" value="Nucleotide-diphossugar_trans"/>
</dbReference>
<accession>A0A6V7QZZ4</accession>
<reference evidence="9 10" key="1">
    <citation type="submission" date="2020-07" db="EMBL/GenBank/DDBJ databases">
        <authorList>
            <person name="Criscuolo A."/>
        </authorList>
    </citation>
    <scope>NUCLEOTIDE SEQUENCE [LARGE SCALE GENOMIC DNA]</scope>
    <source>
        <strain evidence="9">CIP107946</strain>
    </source>
</reference>
<dbReference type="EMBL" id="CAJEWB010000002">
    <property type="protein sequence ID" value="CAD2070619.1"/>
    <property type="molecule type" value="Genomic_DNA"/>
</dbReference>
<dbReference type="GO" id="GO:0046872">
    <property type="term" value="F:metal ion binding"/>
    <property type="evidence" value="ECO:0007669"/>
    <property type="project" value="UniProtKB-KW"/>
</dbReference>
<evidence type="ECO:0000256" key="2">
    <source>
        <dbReference type="ARBA" id="ARBA00022679"/>
    </source>
</evidence>
<dbReference type="SUPFAM" id="SSF53448">
    <property type="entry name" value="Nucleotide-diphospho-sugar transferases"/>
    <property type="match status" value="1"/>
</dbReference>
<keyword evidence="7" id="KW-0501">Molybdenum cofactor biosynthesis</keyword>
<evidence type="ECO:0000256" key="1">
    <source>
        <dbReference type="ARBA" id="ARBA00022490"/>
    </source>
</evidence>
<dbReference type="GO" id="GO:0005525">
    <property type="term" value="F:GTP binding"/>
    <property type="evidence" value="ECO:0007669"/>
    <property type="project" value="UniProtKB-KW"/>
</dbReference>
<keyword evidence="10" id="KW-1185">Reference proteome</keyword>
<keyword evidence="2 9" id="KW-0808">Transferase</keyword>
<gene>
    <name evidence="9" type="primary">mobA</name>
    <name evidence="9" type="ORF">JEOPIN946_00057</name>
</gene>
<evidence type="ECO:0000256" key="4">
    <source>
        <dbReference type="ARBA" id="ARBA00022741"/>
    </source>
</evidence>
<dbReference type="PANTHER" id="PTHR19136">
    <property type="entry name" value="MOLYBDENUM COFACTOR GUANYLYLTRANSFERASE"/>
    <property type="match status" value="1"/>
</dbReference>
<evidence type="ECO:0000256" key="3">
    <source>
        <dbReference type="ARBA" id="ARBA00022723"/>
    </source>
</evidence>
<dbReference type="RefSeq" id="WP_186075785.1">
    <property type="nucleotide sequence ID" value="NZ_CAJEWB010000002.1"/>
</dbReference>